<proteinExistence type="inferred from homology"/>
<organism evidence="2 3">
    <name type="scientific">Rhodococcus artemisiae</name>
    <dbReference type="NCBI Taxonomy" id="714159"/>
    <lineage>
        <taxon>Bacteria</taxon>
        <taxon>Bacillati</taxon>
        <taxon>Actinomycetota</taxon>
        <taxon>Actinomycetes</taxon>
        <taxon>Mycobacteriales</taxon>
        <taxon>Nocardiaceae</taxon>
        <taxon>Rhodococcus</taxon>
    </lineage>
</organism>
<dbReference type="Proteomes" id="UP001336020">
    <property type="component" value="Unassembled WGS sequence"/>
</dbReference>
<gene>
    <name evidence="2" type="ORF">Q7514_14095</name>
</gene>
<dbReference type="Gene3D" id="2.40.128.150">
    <property type="entry name" value="Cysteine proteinases"/>
    <property type="match status" value="1"/>
</dbReference>
<sequence length="277" mass="30638">MTEQPLLGQSWRTDLFDVPAYLDAVGVRATAPTPDLLEELHGAHVRTFPFGNVDVLLGTHPGVAPDAVQDQLVRRGRGGYCFEHSQIFAAALEHLGFSVRRSLGRVHELSNTRTHMTVIVQIDGERWLCDPGFGFSVTGPVPLRDGGVRAEGDREFMVRQLTDQGATVWALTRGGNVEHFVDEQPVHPADVRAGHFVTSREENSPFVNHLMVMRHMPHAHVTLTERARTVRAPGRATEHTELSVTEVVDTVLELGIVLDRVEIDALSSVVTRLRKST</sequence>
<comment type="similarity">
    <text evidence="1">Belongs to the arylamine N-acetyltransferase family.</text>
</comment>
<keyword evidence="3" id="KW-1185">Reference proteome</keyword>
<dbReference type="RefSeq" id="WP_330133884.1">
    <property type="nucleotide sequence ID" value="NZ_JAUTXY010000005.1"/>
</dbReference>
<dbReference type="Pfam" id="PF00797">
    <property type="entry name" value="Acetyltransf_2"/>
    <property type="match status" value="1"/>
</dbReference>
<evidence type="ECO:0000313" key="2">
    <source>
        <dbReference type="EMBL" id="MEE2058651.1"/>
    </source>
</evidence>
<dbReference type="InterPro" id="IPR001447">
    <property type="entry name" value="Arylamine_N-AcTrfase"/>
</dbReference>
<dbReference type="InterPro" id="IPR038765">
    <property type="entry name" value="Papain-like_cys_pep_sf"/>
</dbReference>
<name>A0ABU7LAT8_9NOCA</name>
<accession>A0ABU7LAT8</accession>
<dbReference type="SUPFAM" id="SSF54001">
    <property type="entry name" value="Cysteine proteinases"/>
    <property type="match status" value="1"/>
</dbReference>
<protein>
    <submittedName>
        <fullName evidence="2">Arylamine N-acetyltransferase</fullName>
    </submittedName>
</protein>
<evidence type="ECO:0000256" key="1">
    <source>
        <dbReference type="ARBA" id="ARBA00006547"/>
    </source>
</evidence>
<dbReference type="Gene3D" id="3.30.2140.10">
    <property type="entry name" value="Arylamine N-acetyltransferase"/>
    <property type="match status" value="1"/>
</dbReference>
<comment type="caution">
    <text evidence="2">The sequence shown here is derived from an EMBL/GenBank/DDBJ whole genome shotgun (WGS) entry which is preliminary data.</text>
</comment>
<evidence type="ECO:0000313" key="3">
    <source>
        <dbReference type="Proteomes" id="UP001336020"/>
    </source>
</evidence>
<dbReference type="EMBL" id="JAUTXY010000005">
    <property type="protein sequence ID" value="MEE2058651.1"/>
    <property type="molecule type" value="Genomic_DNA"/>
</dbReference>
<dbReference type="PANTHER" id="PTHR11786:SF0">
    <property type="entry name" value="ARYLAMINE N-ACETYLTRANSFERASE 4-RELATED"/>
    <property type="match status" value="1"/>
</dbReference>
<dbReference type="PANTHER" id="PTHR11786">
    <property type="entry name" value="N-HYDROXYARYLAMINE O-ACETYLTRANSFERASE"/>
    <property type="match status" value="1"/>
</dbReference>
<reference evidence="2 3" key="1">
    <citation type="submission" date="2023-07" db="EMBL/GenBank/DDBJ databases">
        <authorList>
            <person name="Girao M."/>
            <person name="Carvalho M.F."/>
        </authorList>
    </citation>
    <scope>NUCLEOTIDE SEQUENCE [LARGE SCALE GENOMIC DNA]</scope>
    <source>
        <strain evidence="2 3">YIM65754</strain>
    </source>
</reference>